<name>A0A917JZC4_9GAMM</name>
<comment type="caution">
    <text evidence="6">The sequence shown here is derived from an EMBL/GenBank/DDBJ whole genome shotgun (WGS) entry which is preliminary data.</text>
</comment>
<evidence type="ECO:0000256" key="3">
    <source>
        <dbReference type="PROSITE-ProRule" id="PRU01379"/>
    </source>
</evidence>
<evidence type="ECO:0000256" key="1">
    <source>
        <dbReference type="ARBA" id="ARBA00001947"/>
    </source>
</evidence>
<dbReference type="SUPFAM" id="SSF53187">
    <property type="entry name" value="Zn-dependent exopeptidases"/>
    <property type="match status" value="1"/>
</dbReference>
<sequence>MPVLRSMLFSRSALGATLVTIGLTLPVLTATATPHSNEVTQAHGNSYVNDTILPPLEPWQGNSEQLMVDANDPWATPFEQSQGFASPNYDDTIAWLDKLIATSPMLSKVSLGLSPQGRDIWMIIASQEGANSPETLSQNNKPTILVQAGIHSGEIDGKDAGMMLLRDIVFANKQHLLADANLLFVPIFSVDGHERSGQYNRVNQRGPENMGWRTTATNLNLNRDYAKADSPEMQHMIRAINRWNPSLYIDVHVTDGIDYQYDLTLGYNLKQGLSPASYAWLEHAYKPAIYSALTAAGHIPGELVFAKDNTDINQGFSLWNPSPRFSNGYGDARHLPTILIENHSLKPFRQRVLATYVMLESTLELMGTQATTLKSAITQDSYRYPKTITVKWGEEQQSLGRDFKGIDYSLEHSPISGNKIIRWNGKPKSYINLPVHSNTKPLKQVSRPEAYYIPAQWQQVIERLDIHGIRMQVLQQSTKVSLSQYRIDDFEFQSKDYEGRQRVSVNTNLHTMTTTLPAGTVKINTKQPLGDLAIMLLEPESRDSLLQWGFFNPIFTRTEYIENYAVEPMAAKMLADDPALAKEFQQALANASFAQDPKARLRWFYQRSPYYDQAYLAYPVLRSH</sequence>
<evidence type="ECO:0000313" key="6">
    <source>
        <dbReference type="EMBL" id="GGI89520.1"/>
    </source>
</evidence>
<accession>A0A917JZC4</accession>
<dbReference type="Pfam" id="PF00246">
    <property type="entry name" value="Peptidase_M14"/>
    <property type="match status" value="1"/>
</dbReference>
<dbReference type="GO" id="GO:0008270">
    <property type="term" value="F:zinc ion binding"/>
    <property type="evidence" value="ECO:0007669"/>
    <property type="project" value="InterPro"/>
</dbReference>
<dbReference type="PANTHER" id="PTHR11705">
    <property type="entry name" value="PROTEASE FAMILY M14 CARBOXYPEPTIDASE A,B"/>
    <property type="match status" value="1"/>
</dbReference>
<proteinExistence type="inferred from homology"/>
<protein>
    <submittedName>
        <fullName evidence="6">Peptidase M14</fullName>
    </submittedName>
</protein>
<evidence type="ECO:0000256" key="2">
    <source>
        <dbReference type="ARBA" id="ARBA00005988"/>
    </source>
</evidence>
<organism evidence="6 7">
    <name type="scientific">Shewanella gelidii</name>
    <dbReference type="NCBI Taxonomy" id="1642821"/>
    <lineage>
        <taxon>Bacteria</taxon>
        <taxon>Pseudomonadati</taxon>
        <taxon>Pseudomonadota</taxon>
        <taxon>Gammaproteobacteria</taxon>
        <taxon>Alteromonadales</taxon>
        <taxon>Shewanellaceae</taxon>
        <taxon>Shewanella</taxon>
    </lineage>
</organism>
<comment type="cofactor">
    <cofactor evidence="1">
        <name>Zn(2+)</name>
        <dbReference type="ChEBI" id="CHEBI:29105"/>
    </cofactor>
</comment>
<reference evidence="6" key="1">
    <citation type="journal article" date="2014" name="Int. J. Syst. Evol. Microbiol.">
        <title>Complete genome sequence of Corynebacterium casei LMG S-19264T (=DSM 44701T), isolated from a smear-ripened cheese.</title>
        <authorList>
            <consortium name="US DOE Joint Genome Institute (JGI-PGF)"/>
            <person name="Walter F."/>
            <person name="Albersmeier A."/>
            <person name="Kalinowski J."/>
            <person name="Ruckert C."/>
        </authorList>
    </citation>
    <scope>NUCLEOTIDE SEQUENCE</scope>
    <source>
        <strain evidence="6">JCM 30804</strain>
    </source>
</reference>
<dbReference type="PROSITE" id="PS52035">
    <property type="entry name" value="PEPTIDASE_M14"/>
    <property type="match status" value="1"/>
</dbReference>
<dbReference type="InterPro" id="IPR000834">
    <property type="entry name" value="Peptidase_M14"/>
</dbReference>
<dbReference type="Proteomes" id="UP000613743">
    <property type="component" value="Unassembled WGS sequence"/>
</dbReference>
<feature type="active site" description="Proton donor/acceptor" evidence="3">
    <location>
        <position position="341"/>
    </location>
</feature>
<feature type="chain" id="PRO_5037180230" evidence="4">
    <location>
        <begin position="16"/>
        <end position="624"/>
    </location>
</feature>
<evidence type="ECO:0000313" key="7">
    <source>
        <dbReference type="Proteomes" id="UP000613743"/>
    </source>
</evidence>
<dbReference type="CDD" id="cd06241">
    <property type="entry name" value="M14-like"/>
    <property type="match status" value="1"/>
</dbReference>
<dbReference type="GO" id="GO:0006508">
    <property type="term" value="P:proteolysis"/>
    <property type="evidence" value="ECO:0007669"/>
    <property type="project" value="InterPro"/>
</dbReference>
<dbReference type="EMBL" id="BMPZ01000010">
    <property type="protein sequence ID" value="GGI89520.1"/>
    <property type="molecule type" value="Genomic_DNA"/>
</dbReference>
<dbReference type="SMART" id="SM00631">
    <property type="entry name" value="Zn_pept"/>
    <property type="match status" value="1"/>
</dbReference>
<reference evidence="6" key="2">
    <citation type="submission" date="2020-09" db="EMBL/GenBank/DDBJ databases">
        <authorList>
            <person name="Sun Q."/>
            <person name="Ohkuma M."/>
        </authorList>
    </citation>
    <scope>NUCLEOTIDE SEQUENCE</scope>
    <source>
        <strain evidence="6">JCM 30804</strain>
    </source>
</reference>
<keyword evidence="7" id="KW-1185">Reference proteome</keyword>
<feature type="signal peptide" evidence="4">
    <location>
        <begin position="1"/>
        <end position="15"/>
    </location>
</feature>
<feature type="domain" description="Peptidase M14" evidence="5">
    <location>
        <begin position="85"/>
        <end position="366"/>
    </location>
</feature>
<comment type="similarity">
    <text evidence="2 3">Belongs to the peptidase M14 family.</text>
</comment>
<dbReference type="Gene3D" id="3.40.630.10">
    <property type="entry name" value="Zn peptidases"/>
    <property type="match status" value="1"/>
</dbReference>
<evidence type="ECO:0000256" key="4">
    <source>
        <dbReference type="SAM" id="SignalP"/>
    </source>
</evidence>
<dbReference type="GO" id="GO:0005615">
    <property type="term" value="C:extracellular space"/>
    <property type="evidence" value="ECO:0007669"/>
    <property type="project" value="TreeGrafter"/>
</dbReference>
<dbReference type="PANTHER" id="PTHR11705:SF145">
    <property type="entry name" value="PEPTIDASE M14 CARBOXYPEPTIDASE A DOMAIN-CONTAINING PROTEIN"/>
    <property type="match status" value="1"/>
</dbReference>
<keyword evidence="4" id="KW-0732">Signal</keyword>
<evidence type="ECO:0000259" key="5">
    <source>
        <dbReference type="PROSITE" id="PS52035"/>
    </source>
</evidence>
<dbReference type="GO" id="GO:0004181">
    <property type="term" value="F:metallocarboxypeptidase activity"/>
    <property type="evidence" value="ECO:0007669"/>
    <property type="project" value="InterPro"/>
</dbReference>
<dbReference type="AlphaFoldDB" id="A0A917JZC4"/>
<gene>
    <name evidence="6" type="ORF">GCM10009332_28640</name>
</gene>